<feature type="domain" description="BPTI/Kunitz inhibitor" evidence="5">
    <location>
        <begin position="110"/>
        <end position="163"/>
    </location>
</feature>
<dbReference type="InterPro" id="IPR020901">
    <property type="entry name" value="Prtase_inh_Kunz-CS"/>
</dbReference>
<reference evidence="6" key="1">
    <citation type="submission" date="2012-11" db="EMBL/GenBank/DDBJ databases">
        <authorList>
            <person name="Lucero-Rivera Y.E."/>
            <person name="Tovar-Ramirez D."/>
        </authorList>
    </citation>
    <scope>NUCLEOTIDE SEQUENCE</scope>
    <source>
        <tissue evidence="6">Salivary gland</tissue>
    </source>
</reference>
<keyword evidence="4" id="KW-1133">Transmembrane helix</keyword>
<dbReference type="InterPro" id="IPR002223">
    <property type="entry name" value="Kunitz_BPTI"/>
</dbReference>
<keyword evidence="3" id="KW-1015">Disulfide bond</keyword>
<evidence type="ECO:0000313" key="6">
    <source>
        <dbReference type="EMBL" id="JAA53898.1"/>
    </source>
</evidence>
<evidence type="ECO:0000256" key="1">
    <source>
        <dbReference type="ARBA" id="ARBA00022690"/>
    </source>
</evidence>
<dbReference type="EMBL" id="GACK01011136">
    <property type="protein sequence ID" value="JAA53898.1"/>
    <property type="molecule type" value="mRNA"/>
</dbReference>
<dbReference type="InterPro" id="IPR036880">
    <property type="entry name" value="Kunitz_BPTI_sf"/>
</dbReference>
<dbReference type="SMART" id="SM00131">
    <property type="entry name" value="KU"/>
    <property type="match status" value="1"/>
</dbReference>
<keyword evidence="4" id="KW-0472">Membrane</keyword>
<evidence type="ECO:0000256" key="4">
    <source>
        <dbReference type="SAM" id="Phobius"/>
    </source>
</evidence>
<protein>
    <submittedName>
        <fullName evidence="6">Putative bilaris</fullName>
    </submittedName>
</protein>
<feature type="transmembrane region" description="Helical" evidence="4">
    <location>
        <begin position="21"/>
        <end position="43"/>
    </location>
</feature>
<evidence type="ECO:0000256" key="3">
    <source>
        <dbReference type="ARBA" id="ARBA00023157"/>
    </source>
</evidence>
<dbReference type="Pfam" id="PF00014">
    <property type="entry name" value="Kunitz_BPTI"/>
    <property type="match status" value="1"/>
</dbReference>
<name>L7LSM0_RHIPC</name>
<reference evidence="6" key="2">
    <citation type="journal article" date="2015" name="J. Proteomics">
        <title>Sexual differences in the sialomes of the zebra tick, Rhipicephalus pulchellus.</title>
        <authorList>
            <person name="Tan A.W."/>
            <person name="Francischetti I.M."/>
            <person name="Slovak M."/>
            <person name="Kini R.M."/>
            <person name="Ribeiro J.M."/>
        </authorList>
    </citation>
    <scope>NUCLEOTIDE SEQUENCE</scope>
    <source>
        <tissue evidence="6">Salivary gland</tissue>
    </source>
</reference>
<dbReference type="CDD" id="cd00109">
    <property type="entry name" value="Kunitz-type"/>
    <property type="match status" value="1"/>
</dbReference>
<dbReference type="Gene3D" id="4.10.410.10">
    <property type="entry name" value="Pancreatic trypsin inhibitor Kunitz domain"/>
    <property type="match status" value="1"/>
</dbReference>
<proteinExistence type="evidence at transcript level"/>
<dbReference type="PRINTS" id="PR00759">
    <property type="entry name" value="BASICPTASE"/>
</dbReference>
<keyword evidence="4" id="KW-0812">Transmembrane</keyword>
<dbReference type="AlphaFoldDB" id="L7LSM0"/>
<dbReference type="InterPro" id="IPR050098">
    <property type="entry name" value="TFPI/VKTCI-like"/>
</dbReference>
<dbReference type="PROSITE" id="PS50279">
    <property type="entry name" value="BPTI_KUNITZ_2"/>
    <property type="match status" value="1"/>
</dbReference>
<keyword evidence="2" id="KW-0722">Serine protease inhibitor</keyword>
<evidence type="ECO:0000259" key="5">
    <source>
        <dbReference type="PROSITE" id="PS50279"/>
    </source>
</evidence>
<dbReference type="SUPFAM" id="SSF57362">
    <property type="entry name" value="BPTI-like"/>
    <property type="match status" value="2"/>
</dbReference>
<dbReference type="GO" id="GO:0004867">
    <property type="term" value="F:serine-type endopeptidase inhibitor activity"/>
    <property type="evidence" value="ECO:0007669"/>
    <property type="project" value="UniProtKB-KW"/>
</dbReference>
<organism evidence="6">
    <name type="scientific">Rhipicephalus pulchellus</name>
    <name type="common">Yellow backed tick</name>
    <name type="synonym">Dermacentor pulchellus</name>
    <dbReference type="NCBI Taxonomy" id="72859"/>
    <lineage>
        <taxon>Eukaryota</taxon>
        <taxon>Metazoa</taxon>
        <taxon>Ecdysozoa</taxon>
        <taxon>Arthropoda</taxon>
        <taxon>Chelicerata</taxon>
        <taxon>Arachnida</taxon>
        <taxon>Acari</taxon>
        <taxon>Parasitiformes</taxon>
        <taxon>Ixodida</taxon>
        <taxon>Ixodoidea</taxon>
        <taxon>Ixodidae</taxon>
        <taxon>Rhipicephalinae</taxon>
        <taxon>Rhipicephalus</taxon>
        <taxon>Rhipicephalus</taxon>
    </lineage>
</organism>
<evidence type="ECO:0000256" key="2">
    <source>
        <dbReference type="ARBA" id="ARBA00022900"/>
    </source>
</evidence>
<dbReference type="PROSITE" id="PS00280">
    <property type="entry name" value="BPTI_KUNITZ_1"/>
    <property type="match status" value="1"/>
</dbReference>
<keyword evidence="1" id="KW-0646">Protease inhibitor</keyword>
<accession>L7LSM0</accession>
<dbReference type="PANTHER" id="PTHR10083:SF374">
    <property type="entry name" value="BPTI_KUNITZ INHIBITOR DOMAIN-CONTAINING PROTEIN"/>
    <property type="match status" value="1"/>
</dbReference>
<dbReference type="GO" id="GO:0005615">
    <property type="term" value="C:extracellular space"/>
    <property type="evidence" value="ECO:0007669"/>
    <property type="project" value="TreeGrafter"/>
</dbReference>
<sequence length="230" mass="26454">MALRERLEAEMNCKYFLQLCKFTLFVGHLFIMLLSASSALFSVGATGSRGCKPYTGFPDPKAGDGHSRYCYNDTAKKCVQKEKRRDGHDYRTCFPWPEMCAWYCVSPNVCSLPKQSGDSSCNRAKKLMYYFNEGSQTCELFLYNGCKGNKNRFDEMRRCEVTCKGTPCVTMPRVLPEYCDIPRQERTEMYKYNTFTGSCTKDISCNYEGSNYKTLEDCEQRCLFKKGNLS</sequence>
<dbReference type="PANTHER" id="PTHR10083">
    <property type="entry name" value="KUNITZ-TYPE PROTEASE INHIBITOR-RELATED"/>
    <property type="match status" value="1"/>
</dbReference>